<reference evidence="2" key="1">
    <citation type="journal article" date="2014" name="Nucleic Acids Res.">
        <title>The evolutionary dynamics of variant antigen genes in Babesia reveal a history of genomic innovation underlying host-parasite interaction.</title>
        <authorList>
            <person name="Jackson A.P."/>
            <person name="Otto T.D."/>
            <person name="Darby A."/>
            <person name="Ramaprasad A."/>
            <person name="Xia D."/>
            <person name="Echaide I.E."/>
            <person name="Farber M."/>
            <person name="Gahlot S."/>
            <person name="Gamble J."/>
            <person name="Gupta D."/>
            <person name="Gupta Y."/>
            <person name="Jackson L."/>
            <person name="Malandrin L."/>
            <person name="Malas T.B."/>
            <person name="Moussa E."/>
            <person name="Nair M."/>
            <person name="Reid A.J."/>
            <person name="Sanders M."/>
            <person name="Sharma J."/>
            <person name="Tracey A."/>
            <person name="Quail M.A."/>
            <person name="Weir W."/>
            <person name="Wastling J.M."/>
            <person name="Hall N."/>
            <person name="Willadsen P."/>
            <person name="Lingelbach K."/>
            <person name="Shiels B."/>
            <person name="Tait A."/>
            <person name="Berriman M."/>
            <person name="Allred D.R."/>
            <person name="Pain A."/>
        </authorList>
    </citation>
    <scope>NUCLEOTIDE SEQUENCE [LARGE SCALE GENOMIC DNA]</scope>
    <source>
        <strain evidence="2">Bond</strain>
    </source>
</reference>
<dbReference type="AlphaFoldDB" id="A0A061D2Y3"/>
<dbReference type="GeneID" id="24562993"/>
<organism evidence="1 2">
    <name type="scientific">Babesia bigemina</name>
    <dbReference type="NCBI Taxonomy" id="5866"/>
    <lineage>
        <taxon>Eukaryota</taxon>
        <taxon>Sar</taxon>
        <taxon>Alveolata</taxon>
        <taxon>Apicomplexa</taxon>
        <taxon>Aconoidasida</taxon>
        <taxon>Piroplasmida</taxon>
        <taxon>Babesiidae</taxon>
        <taxon>Babesia</taxon>
    </lineage>
</organism>
<dbReference type="KEGG" id="bbig:BBBOND_0107500"/>
<name>A0A061D2Y3_BABBI</name>
<gene>
    <name evidence="1" type="ORF">BBBOND_0107500</name>
</gene>
<dbReference type="OrthoDB" id="10412911at2759"/>
<sequence length="251" mass="28500">MVYYSLTEVPRDLREGIDWLLAVKGTDGHGLKELIAAVYRFLYRQPVGLIRLTPIEDIKRIFKKFLEQRALKDKAFAGAMLKRLKTPMEKNPNATLKVLKGIKDSDHMTLKTRGVTYDSMANDFNTLVDSLEKFLDDIKNPDQYRSYYSSEATWSDSCSERPEDCAMIFVGIAPILYVGMQAMFDASSNGVVGLKMFRAKDHLERVLFALGYVEPEIRANMSSADLRSALGVMNKAVMNTIYDLAGFWAFY</sequence>
<protein>
    <submittedName>
        <fullName evidence="1">Uncharacterized protein</fullName>
    </submittedName>
</protein>
<keyword evidence="2" id="KW-1185">Reference proteome</keyword>
<dbReference type="EMBL" id="LK391707">
    <property type="protein sequence ID" value="CDR94452.1"/>
    <property type="molecule type" value="Genomic_DNA"/>
</dbReference>
<evidence type="ECO:0000313" key="2">
    <source>
        <dbReference type="Proteomes" id="UP000033188"/>
    </source>
</evidence>
<dbReference type="Proteomes" id="UP000033188">
    <property type="component" value="Chromosome 1"/>
</dbReference>
<accession>A0A061D2Y3</accession>
<dbReference type="VEuPathDB" id="PiroplasmaDB:BBBOND_0107500"/>
<evidence type="ECO:0000313" key="1">
    <source>
        <dbReference type="EMBL" id="CDR94452.1"/>
    </source>
</evidence>
<dbReference type="RefSeq" id="XP_012766638.1">
    <property type="nucleotide sequence ID" value="XM_012911184.1"/>
</dbReference>
<proteinExistence type="predicted"/>